<dbReference type="InterPro" id="IPR019421">
    <property type="entry name" value="7TM_GPCR_serpentine_rcpt_Srd"/>
</dbReference>
<keyword evidence="7" id="KW-1185">Reference proteome</keyword>
<evidence type="ECO:0000313" key="6">
    <source>
        <dbReference type="EnsemblMetazoa" id="PPA43040.1"/>
    </source>
</evidence>
<evidence type="ECO:0000256" key="2">
    <source>
        <dbReference type="ARBA" id="ARBA00009166"/>
    </source>
</evidence>
<dbReference type="PANTHER" id="PTHR22945:SF40">
    <property type="entry name" value="SERPENTINE RECEPTOR, CLASS D (DELTA)-RELATED"/>
    <property type="match status" value="1"/>
</dbReference>
<reference evidence="7" key="1">
    <citation type="journal article" date="2008" name="Nat. Genet.">
        <title>The Pristionchus pacificus genome provides a unique perspective on nematode lifestyle and parasitism.</title>
        <authorList>
            <person name="Dieterich C."/>
            <person name="Clifton S.W."/>
            <person name="Schuster L.N."/>
            <person name="Chinwalla A."/>
            <person name="Delehaunty K."/>
            <person name="Dinkelacker I."/>
            <person name="Fulton L."/>
            <person name="Fulton R."/>
            <person name="Godfrey J."/>
            <person name="Minx P."/>
            <person name="Mitreva M."/>
            <person name="Roeseler W."/>
            <person name="Tian H."/>
            <person name="Witte H."/>
            <person name="Yang S.P."/>
            <person name="Wilson R.K."/>
            <person name="Sommer R.J."/>
        </authorList>
    </citation>
    <scope>NUCLEOTIDE SEQUENCE [LARGE SCALE GENOMIC DNA]</scope>
    <source>
        <strain evidence="7">PS312</strain>
    </source>
</reference>
<comment type="similarity">
    <text evidence="2">Belongs to the nematode receptor-like protein srd family.</text>
</comment>
<dbReference type="Proteomes" id="UP000005239">
    <property type="component" value="Unassembled WGS sequence"/>
</dbReference>
<reference evidence="6" key="2">
    <citation type="submission" date="2022-06" db="UniProtKB">
        <authorList>
            <consortium name="EnsemblMetazoa"/>
        </authorList>
    </citation>
    <scope>IDENTIFICATION</scope>
    <source>
        <strain evidence="6">PS312</strain>
    </source>
</reference>
<proteinExistence type="inferred from homology"/>
<dbReference type="InterPro" id="IPR050920">
    <property type="entry name" value="Nematode_rcpt-like_delta"/>
</dbReference>
<dbReference type="EnsemblMetazoa" id="PPA43040.1">
    <property type="protein sequence ID" value="PPA43040.1"/>
    <property type="gene ID" value="WBGene00281409"/>
</dbReference>
<organism evidence="6 7">
    <name type="scientific">Pristionchus pacificus</name>
    <name type="common">Parasitic nematode worm</name>
    <dbReference type="NCBI Taxonomy" id="54126"/>
    <lineage>
        <taxon>Eukaryota</taxon>
        <taxon>Metazoa</taxon>
        <taxon>Ecdysozoa</taxon>
        <taxon>Nematoda</taxon>
        <taxon>Chromadorea</taxon>
        <taxon>Rhabditida</taxon>
        <taxon>Rhabditina</taxon>
        <taxon>Diplogasteromorpha</taxon>
        <taxon>Diplogasteroidea</taxon>
        <taxon>Neodiplogasteridae</taxon>
        <taxon>Pristionchus</taxon>
    </lineage>
</organism>
<evidence type="ECO:0000256" key="4">
    <source>
        <dbReference type="ARBA" id="ARBA00022989"/>
    </source>
</evidence>
<evidence type="ECO:0000256" key="3">
    <source>
        <dbReference type="ARBA" id="ARBA00022692"/>
    </source>
</evidence>
<dbReference type="PANTHER" id="PTHR22945">
    <property type="entry name" value="SERPENTINE RECEPTOR, CLASS D DELTA"/>
    <property type="match status" value="1"/>
</dbReference>
<dbReference type="Pfam" id="PF10317">
    <property type="entry name" value="7TM_GPCR_Srd"/>
    <property type="match status" value="1"/>
</dbReference>
<protein>
    <submittedName>
        <fullName evidence="6">G protein-coupled receptor</fullName>
    </submittedName>
</protein>
<keyword evidence="4" id="KW-1133">Transmembrane helix</keyword>
<name>A0A2A6B2X0_PRIPA</name>
<evidence type="ECO:0000256" key="1">
    <source>
        <dbReference type="ARBA" id="ARBA00004141"/>
    </source>
</evidence>
<dbReference type="AlphaFoldDB" id="A0A2A6B2X0"/>
<evidence type="ECO:0000313" key="7">
    <source>
        <dbReference type="Proteomes" id="UP000005239"/>
    </source>
</evidence>
<comment type="subcellular location">
    <subcellularLocation>
        <location evidence="1">Membrane</location>
        <topology evidence="1">Multi-pass membrane protein</topology>
    </subcellularLocation>
</comment>
<accession>A0A2A6B2X0</accession>
<evidence type="ECO:0000256" key="5">
    <source>
        <dbReference type="ARBA" id="ARBA00023136"/>
    </source>
</evidence>
<accession>A0A8R1Z2C6</accession>
<dbReference type="OrthoDB" id="5841089at2759"/>
<sequence>MHIRDVIHIFYAIVGIPVNFVLLYVIIQMRSSSQLKSYALILFNIAISDIIEIALEVFGGLSIYDPHSIPSVIWSPTVPIITYTAVIVIRGKIVNRLASLAENMSQQTNIVHQSLIRALSVHAMLPLTICIGISSFYLQLLGVRGEFIDSMLFTFAWIPSVFNPMLTLFFMMPYRRFILTAFGRVPKTSIQFVPVVRRSSVNA</sequence>
<gene>
    <name evidence="6" type="primary">WBGene00281409</name>
</gene>
<keyword evidence="5" id="KW-0472">Membrane</keyword>
<dbReference type="GO" id="GO:0016020">
    <property type="term" value="C:membrane"/>
    <property type="evidence" value="ECO:0007669"/>
    <property type="project" value="UniProtKB-SubCell"/>
</dbReference>
<keyword evidence="3" id="KW-0812">Transmembrane</keyword>